<dbReference type="OrthoDB" id="333971at2"/>
<dbReference type="Pfam" id="PF01103">
    <property type="entry name" value="Omp85"/>
    <property type="match status" value="1"/>
</dbReference>
<dbReference type="RefSeq" id="WP_109931722.1">
    <property type="nucleotide sequence ID" value="NZ_QGNY01000007.1"/>
</dbReference>
<dbReference type="Gene3D" id="2.40.160.50">
    <property type="entry name" value="membrane protein fhac: a member of the omp85/tpsb transporter family"/>
    <property type="match status" value="1"/>
</dbReference>
<protein>
    <recommendedName>
        <fullName evidence="3">Bacterial surface antigen (D15) domain-containing protein</fullName>
    </recommendedName>
</protein>
<dbReference type="Proteomes" id="UP000245391">
    <property type="component" value="Unassembled WGS sequence"/>
</dbReference>
<dbReference type="GO" id="GO:0019867">
    <property type="term" value="C:outer membrane"/>
    <property type="evidence" value="ECO:0007669"/>
    <property type="project" value="InterPro"/>
</dbReference>
<evidence type="ECO:0000313" key="4">
    <source>
        <dbReference type="EMBL" id="PWS30431.1"/>
    </source>
</evidence>
<evidence type="ECO:0000259" key="3">
    <source>
        <dbReference type="Pfam" id="PF01103"/>
    </source>
</evidence>
<gene>
    <name evidence="4" type="ORF">DF947_18595</name>
</gene>
<comment type="caution">
    <text evidence="4">The sequence shown here is derived from an EMBL/GenBank/DDBJ whole genome shotgun (WGS) entry which is preliminary data.</text>
</comment>
<accession>A0A317EU14</accession>
<proteinExistence type="predicted"/>
<reference evidence="5" key="1">
    <citation type="submission" date="2018-05" db="EMBL/GenBank/DDBJ databases">
        <title>Pedobacter paludis sp. nov., isolated from wetland soil.</title>
        <authorList>
            <person name="Zhang Y."/>
        </authorList>
    </citation>
    <scope>NUCLEOTIDE SEQUENCE [LARGE SCALE GENOMIC DNA]</scope>
    <source>
        <strain evidence="5">R-8</strain>
    </source>
</reference>
<dbReference type="AlphaFoldDB" id="A0A317EU14"/>
<evidence type="ECO:0000256" key="1">
    <source>
        <dbReference type="ARBA" id="ARBA00004370"/>
    </source>
</evidence>
<comment type="subcellular location">
    <subcellularLocation>
        <location evidence="1">Membrane</location>
    </subcellularLocation>
</comment>
<keyword evidence="5" id="KW-1185">Reference proteome</keyword>
<dbReference type="InterPro" id="IPR000184">
    <property type="entry name" value="Bac_surfAg_D15"/>
</dbReference>
<evidence type="ECO:0000313" key="5">
    <source>
        <dbReference type="Proteomes" id="UP000245391"/>
    </source>
</evidence>
<organism evidence="4 5">
    <name type="scientific">Pedobacter paludis</name>
    <dbReference type="NCBI Taxonomy" id="2203212"/>
    <lineage>
        <taxon>Bacteria</taxon>
        <taxon>Pseudomonadati</taxon>
        <taxon>Bacteroidota</taxon>
        <taxon>Sphingobacteriia</taxon>
        <taxon>Sphingobacteriales</taxon>
        <taxon>Sphingobacteriaceae</taxon>
        <taxon>Pedobacter</taxon>
    </lineage>
</organism>
<name>A0A317EU14_9SPHI</name>
<evidence type="ECO:0000256" key="2">
    <source>
        <dbReference type="ARBA" id="ARBA00023136"/>
    </source>
</evidence>
<sequence length="853" mass="96771">MLKLIAMIRQYIFFILAFVLAIPAAKGQNQKVDSVTIIPWAKYDRVGRLHRKVFGENYRKDYARPVKVPLIRLSRISGGLTAIQAGGGNQSKTLRLRDASGQEWTLRSVLKFPAVLIPAPLRETFLLGILEDNMSAQHPFGALVVPVLAQAAGIPHSNPIIGVVAQEAGLGVYAKDFANTLCLLEEREPMGKSDNTEKMLKKIASSYRNRVDWQTYLKAKALDVLLGDWDRHEDQWRWVVDARADGTEYTPVPRDRDQVFYRSDGSIQRLAQSSWLLPMMQGYERNIQNINWFLWEGRNLNSQLFSGISQLQWNNTITEFCAVMTDSLLAQALLKLPDSTDPDVRAQLLEQMKMRRNALPDLMDQYYRFFNRIVDVPLSDQDERVSLMEKGNGYLQLIVSKPGMGESASAQIFQREFDPSITKELRIFLREGKDSVLMESGDSRIKVRLIGGSDIKHVKVQWKGKPLIFYGKPQDDIADVNHRLKTRLATDTSNFTYFATNLYSRKLTLANFGFNVDDGAMIGVSHRFTVPGFRKEPFASTHSFSALYAWNTSAFSLHYLGEWLNSIENNDLLIDLKVNAPNNTRNYFGAGNESEFDRKSSPASFYRARFDLFTLKALIRKRWADNNFSFGPLFQYFHYSDSKNKEKFINGYLAENNSNRPVSLNNFQIGTILQLFMDNRDKKVLPQSGTIFKSNLELLTGFGQSASRVGVLNSEFTLFIKLNKTGTVVFSNRLGVGLSAGRPEFFQLPYLGGTDNLTGYRKFRFTGDYSAFNNAEVRIKLGEFLSYILPGEFGLNTMYDFGRVWERGEHSNRLHHGIGAGLYFAPASSALINLTVGYSKEGFYPTLSLKTRL</sequence>
<keyword evidence="2" id="KW-0472">Membrane</keyword>
<feature type="domain" description="Bacterial surface antigen (D15)" evidence="3">
    <location>
        <begin position="599"/>
        <end position="821"/>
    </location>
</feature>
<dbReference type="EMBL" id="QGNY01000007">
    <property type="protein sequence ID" value="PWS30431.1"/>
    <property type="molecule type" value="Genomic_DNA"/>
</dbReference>